<dbReference type="EMBL" id="BPQG01000007">
    <property type="protein sequence ID" value="GJD42853.1"/>
    <property type="molecule type" value="Genomic_DNA"/>
</dbReference>
<accession>A0ABQ4QCF4</accession>
<reference evidence="1 2" key="1">
    <citation type="journal article" date="2021" name="Front. Microbiol.">
        <title>Comprehensive Comparative Genomics and Phenotyping of Methylobacterium Species.</title>
        <authorList>
            <person name="Alessa O."/>
            <person name="Ogura Y."/>
            <person name="Fujitani Y."/>
            <person name="Takami H."/>
            <person name="Hayashi T."/>
            <person name="Sahin N."/>
            <person name="Tani A."/>
        </authorList>
    </citation>
    <scope>NUCLEOTIDE SEQUENCE [LARGE SCALE GENOMIC DNA]</scope>
    <source>
        <strain evidence="1 2">DSM 23679</strain>
    </source>
</reference>
<proteinExistence type="predicted"/>
<keyword evidence="2" id="KW-1185">Reference proteome</keyword>
<dbReference type="RefSeq" id="WP_238270881.1">
    <property type="nucleotide sequence ID" value="NZ_BPQG01000007.1"/>
</dbReference>
<dbReference type="Proteomes" id="UP001055117">
    <property type="component" value="Unassembled WGS sequence"/>
</dbReference>
<evidence type="ECO:0000313" key="1">
    <source>
        <dbReference type="EMBL" id="GJD42853.1"/>
    </source>
</evidence>
<sequence length="181" mass="19588">MTNPSEIKNRFHASLEASEARENGFRSRLLAEGVRALQPVLGVLTLMSEVLDERDNVHGRIAGLDCAIDKEDFVTLRAVLSGTSQPEQRIVIKYGPELGGRNLISVSGIGQAYAEKLVAKTHCAASLGRSVGSDLQLDLARADDLAEVVREMVEAYFVGQAQVPVQHHAGTIEGHARYAVQ</sequence>
<comment type="caution">
    <text evidence="1">The sequence shown here is derived from an EMBL/GenBank/DDBJ whole genome shotgun (WGS) entry which is preliminary data.</text>
</comment>
<protein>
    <submittedName>
        <fullName evidence="1">Uncharacterized protein</fullName>
    </submittedName>
</protein>
<name>A0ABQ4QCF4_9HYPH</name>
<evidence type="ECO:0000313" key="2">
    <source>
        <dbReference type="Proteomes" id="UP001055117"/>
    </source>
</evidence>
<gene>
    <name evidence="1" type="ORF">AFCDBAGC_0695</name>
</gene>
<organism evidence="1 2">
    <name type="scientific">Methylobacterium cerastii</name>
    <dbReference type="NCBI Taxonomy" id="932741"/>
    <lineage>
        <taxon>Bacteria</taxon>
        <taxon>Pseudomonadati</taxon>
        <taxon>Pseudomonadota</taxon>
        <taxon>Alphaproteobacteria</taxon>
        <taxon>Hyphomicrobiales</taxon>
        <taxon>Methylobacteriaceae</taxon>
        <taxon>Methylobacterium</taxon>
    </lineage>
</organism>